<dbReference type="InterPro" id="IPR010176">
    <property type="entry name" value="C4xCH_C2xCH_motif_GEOSU"/>
</dbReference>
<feature type="non-terminal residue" evidence="2">
    <location>
        <position position="2295"/>
    </location>
</feature>
<keyword evidence="3" id="KW-1185">Reference proteome</keyword>
<dbReference type="EMBL" id="JAHCVJ010000018">
    <property type="protein sequence ID" value="MBT0666658.1"/>
    <property type="molecule type" value="Genomic_DNA"/>
</dbReference>
<evidence type="ECO:0000313" key="2">
    <source>
        <dbReference type="EMBL" id="MBT0666658.1"/>
    </source>
</evidence>
<dbReference type="NCBIfam" id="TIGR01904">
    <property type="entry name" value="GSu_C4xC__C2xCH"/>
    <property type="match status" value="8"/>
</dbReference>
<proteinExistence type="predicted"/>
<dbReference type="PANTHER" id="PTHR35038:SF6">
    <property type="entry name" value="SURFACE LOCALIZED DECAHEME CYTOCHROME C LIPOPROTEIN"/>
    <property type="match status" value="1"/>
</dbReference>
<dbReference type="Proteomes" id="UP000811899">
    <property type="component" value="Unassembled WGS sequence"/>
</dbReference>
<sequence>MIKITLARKGEDTMVKLKNTPQSRESILKKCCAAFGATLLTIVILAASSVGAADLMHNSKDTGSTKWPGGWGIPGGRYGNFTCATCHEPNAKNIKNIRKTISVMNNTSTTHTLPNGQLSAQVVFKNVTSMGDDSTTHNTSSRICEVCHSQTLFHNADSGRTLPANRNHPSPKAVCTTCHSHNTGFKAACGGCHGNPPTSATLGGYSGMVGTPRPSRALPPGNAGAHREHAKHELVCDTCHYISDGSTRMPSLSNTIQLGFFGFGGKVTSGTFKPYSGANRGYATVASTPNTTIASVSTAYVGANLCSNVYCHGGGVVTGGTTVKPPLTGGNVTFWSWTSHKQSTCGSCHGASAANPPTTANHVIHAKSTASGNYQIACEKCHPATGYTDNSHVQGNLRWELDTADQRIGATATYRGAYKGTTDDLAPSDPAAWGQCANVYCHSNGAGGPANVVSPTWGNASGFSGCVGCHGGNALSTSPITHNAHKAHVKNESAAYNGIAYGCAECHSAVVTSDTSVSDRTLHVNTAKDVSWGPKATGGQAYSGSCANIYCHSNGQGAFKTPAQSWTGTTDGQEGTAQCNFCHGGQNGQFDAVSSNRHRNHIGNIGRPVPHAPVTCAACHVRTVSSDGTAIAGGSAGRHINKSLDVNMKKFANLSGAWTKSSATCANSYCHGQQTVTWTNATILNCEGCHRASNYTSGVDNSGLSKAHLKHYNTATPPTNAAADGWAVQNRSVATNVFTCGVCHPTDPATTHVNGATANGTAAETVTVINLPFSVNKPGANLSNAVNRGAAPINTDGRGFQFSSGTTCSTYCHSDGKGGAPKTTASWSSTTMSCGDCHNKAGDASPSWSGAHSGHLNSNISSVTCNSCHAGTASGNNTLIANRRDRHPNGFVNVTGNSVAGSLSYNGDTCANVYCHPSNSPSWEGGTLDGKCVSCHGGNVASVNPIDTNGHRAHVHNDAGRFKNFNFQCYECHFNTVFRGDTSISTKANHINGSKNVAWGPRADGTGTLAFDPALKCTTYCHSNGAGLFKNPPKTWSAMSSTDEGTINCDYCHKGIFGNNSTVSSGRHTNHVTDSGTIPHVRLTCNDCHSQTVAADGQSIFNGTDVKHINKALDVTFLKMGNFSGNWTKGTNTCNNTWCHAWRPQNWLTGSNTCGSCHAASRSATYGLSSSHGKHYYTTTNASAANGWLNDNRSGTTGNIFGCGTCHEGWGGVAEQRLHHVNGPAAANGSAAEVVLRLPFTVPAGANRSETVFRGMSGLGRDGAGYMFSRGTNCNTYCHSDGRGGDPKAVMRWAKVTASCGNCHNKSGDDPATTTWSKAHDKHGTAYNGNTTVTCAACHYSTASNNTTLRSRRLHPNGFRNISVSTAVGTGAFKWNPDTQQCKNGYCHGQGRSFTDYSTGFISWGGNNPTPTQCNSCHAGGTTTGPSYANGTNGKANSHPKHHGEPWGFSCDYCHYNVTSNGTTITNVVNHVNKAYNINPNTSRTFIGQAVNFTATASTSPPTTKSSCTNVYCHGGALNKVFVWGASNKCGDCHFANNDVVNYGFNNSTMAKIGRAEWSYSGHGKQSGTYDVTGNPFAGFSTAARVAGATGDQCLYCHEYDAVPHGNVANPMRLRNFNDPVYGKNGVCLACHATGAKGVEPFAAYSTKSARKRVDKTHYYNKHSASLNGGQFCWDCHDGHGDRTTANAGPIAMVQKRPAKASDATTGVPSAFTNATSVRFIARAAAGDFAKTTAPFNGVCNVCHTYKVDDPNKMVHYTDNSSDSHRSTALCTTCHKHSMDTAYNGEAYRGVVSGCNGCHGGNNNGNLSVSASAGHAIHYNRTSVFRHYTGSNRHTATAYAFACKNCHGATESNHDNSANNIALAGGWTYTAGTAANDTLGYAYTNGTCGQNSCHQDGRNGAPKTSTFAWNGTKTSNCDKCHFDMSVNASATGSHVKHTQAGGAAYGCSVCHGTGYSATTVSFLTHIDNKMNISFTGAGAGSSYNSGTSFSLNTPYSTCSSTNCHGSGTVTWGGTLWSTTVTCAKCHGTASGTFYSTSYPVQVTSNANAKVGAHFNHLSSNGNRISRSANCKDCHLMPATVTAAGHLNGSSSPTYPAGSLALGLAGTIQATYSSATNSCATTYCHGSKLASNSKATGAKLAAIVKAPRWATPFLSANHAVSPTAADCGACHGFPPRSAAHTAVAAYAAYTASQNLTTAVGSNCSNCHKHFNANGTLTAAGLGLHINGAVEGGDCVGCHTGAVPAAAPKRIGAAGQFTAQSHHIQGRPVTTADCYQCHWEANSDGSINSSYHDQTSG</sequence>
<comment type="caution">
    <text evidence="2">The sequence shown here is derived from an EMBL/GenBank/DDBJ whole genome shotgun (WGS) entry which is preliminary data.</text>
</comment>
<dbReference type="InterPro" id="IPR051829">
    <property type="entry name" value="Multiheme_Cytochr_ET"/>
</dbReference>
<dbReference type="PANTHER" id="PTHR35038">
    <property type="entry name" value="DISSIMILATORY SULFITE REDUCTASE SIRA"/>
    <property type="match status" value="1"/>
</dbReference>
<evidence type="ECO:0000256" key="1">
    <source>
        <dbReference type="ARBA" id="ARBA00022729"/>
    </source>
</evidence>
<dbReference type="Gene3D" id="1.10.1130.10">
    <property type="entry name" value="Flavocytochrome C3, Chain A"/>
    <property type="match status" value="1"/>
</dbReference>
<dbReference type="SUPFAM" id="SSF48695">
    <property type="entry name" value="Multiheme cytochromes"/>
    <property type="match status" value="9"/>
</dbReference>
<keyword evidence="1" id="KW-0732">Signal</keyword>
<accession>A0AAW4L6Y6</accession>
<dbReference type="GO" id="GO:0016491">
    <property type="term" value="F:oxidoreductase activity"/>
    <property type="evidence" value="ECO:0007669"/>
    <property type="project" value="TreeGrafter"/>
</dbReference>
<organism evidence="2 3">
    <name type="scientific">Geoanaerobacter pelophilus</name>
    <dbReference type="NCBI Taxonomy" id="60036"/>
    <lineage>
        <taxon>Bacteria</taxon>
        <taxon>Pseudomonadati</taxon>
        <taxon>Thermodesulfobacteriota</taxon>
        <taxon>Desulfuromonadia</taxon>
        <taxon>Geobacterales</taxon>
        <taxon>Geobacteraceae</taxon>
        <taxon>Geoanaerobacter</taxon>
    </lineage>
</organism>
<dbReference type="RefSeq" id="WP_214173425.1">
    <property type="nucleotide sequence ID" value="NZ_JAHCVJ010000018.1"/>
</dbReference>
<reference evidence="2 3" key="1">
    <citation type="submission" date="2021-05" db="EMBL/GenBank/DDBJ databases">
        <title>The draft genome of Geobacter pelophilus DSM 12255.</title>
        <authorList>
            <person name="Xu Z."/>
            <person name="Masuda Y."/>
            <person name="Itoh H."/>
            <person name="Senoo K."/>
        </authorList>
    </citation>
    <scope>NUCLEOTIDE SEQUENCE [LARGE SCALE GENOMIC DNA]</scope>
    <source>
        <strain evidence="2 3">DSM 12255</strain>
    </source>
</reference>
<protein>
    <submittedName>
        <fullName evidence="2">CxxxxCH/CxxCH domain-containing protein</fullName>
    </submittedName>
</protein>
<evidence type="ECO:0000313" key="3">
    <source>
        <dbReference type="Proteomes" id="UP000811899"/>
    </source>
</evidence>
<dbReference type="Pfam" id="PF09698">
    <property type="entry name" value="GSu_C4xC__C2xCH"/>
    <property type="match status" value="6"/>
</dbReference>
<gene>
    <name evidence="2" type="ORF">KI809_20300</name>
</gene>
<dbReference type="InterPro" id="IPR036280">
    <property type="entry name" value="Multihaem_cyt_sf"/>
</dbReference>
<name>A0AAW4L6Y6_9BACT</name>